<protein>
    <recommendedName>
        <fullName evidence="11">Ion transport domain-containing protein</fullName>
    </recommendedName>
</protein>
<keyword evidence="5 10" id="KW-1133">Transmembrane helix</keyword>
<proteinExistence type="predicted"/>
<keyword evidence="7" id="KW-0406">Ion transport</keyword>
<keyword evidence="4" id="KW-0677">Repeat</keyword>
<keyword evidence="2" id="KW-0813">Transport</keyword>
<keyword evidence="3 10" id="KW-0812">Transmembrane</keyword>
<dbReference type="Pfam" id="PF00520">
    <property type="entry name" value="Ion_trans"/>
    <property type="match status" value="1"/>
</dbReference>
<keyword evidence="9" id="KW-0407">Ion channel</keyword>
<feature type="domain" description="Ion transport" evidence="11">
    <location>
        <begin position="31"/>
        <end position="246"/>
    </location>
</feature>
<dbReference type="Proteomes" id="UP000007875">
    <property type="component" value="Unassembled WGS sequence"/>
</dbReference>
<evidence type="ECO:0000313" key="13">
    <source>
        <dbReference type="Proteomes" id="UP000007875"/>
    </source>
</evidence>
<evidence type="ECO:0000256" key="5">
    <source>
        <dbReference type="ARBA" id="ARBA00022989"/>
    </source>
</evidence>
<feature type="transmembrane region" description="Helical" evidence="10">
    <location>
        <begin position="105"/>
        <end position="123"/>
    </location>
</feature>
<dbReference type="GO" id="GO:0005216">
    <property type="term" value="F:monoatomic ion channel activity"/>
    <property type="evidence" value="ECO:0007669"/>
    <property type="project" value="InterPro"/>
</dbReference>
<comment type="subcellular location">
    <subcellularLocation>
        <location evidence="1">Membrane</location>
        <topology evidence="1">Multi-pass membrane protein</topology>
    </subcellularLocation>
</comment>
<feature type="transmembrane region" description="Helical" evidence="10">
    <location>
        <begin position="41"/>
        <end position="59"/>
    </location>
</feature>
<keyword evidence="8 10" id="KW-0472">Membrane</keyword>
<evidence type="ECO:0000259" key="11">
    <source>
        <dbReference type="Pfam" id="PF00520"/>
    </source>
</evidence>
<evidence type="ECO:0000256" key="4">
    <source>
        <dbReference type="ARBA" id="ARBA00022737"/>
    </source>
</evidence>
<dbReference type="Ensembl" id="ENSCSAVT00000007495.1">
    <property type="protein sequence ID" value="ENSCSAVP00000007398.1"/>
    <property type="gene ID" value="ENSCSAVG00000004419.1"/>
</dbReference>
<dbReference type="InterPro" id="IPR052076">
    <property type="entry name" value="TRP_cation_channel"/>
</dbReference>
<dbReference type="InterPro" id="IPR005821">
    <property type="entry name" value="Ion_trans_dom"/>
</dbReference>
<keyword evidence="13" id="KW-1185">Reference proteome</keyword>
<evidence type="ECO:0000256" key="8">
    <source>
        <dbReference type="ARBA" id="ARBA00023136"/>
    </source>
</evidence>
<keyword evidence="6" id="KW-0040">ANK repeat</keyword>
<reference evidence="12" key="2">
    <citation type="submission" date="2025-08" db="UniProtKB">
        <authorList>
            <consortium name="Ensembl"/>
        </authorList>
    </citation>
    <scope>IDENTIFICATION</scope>
</reference>
<organism evidence="12 13">
    <name type="scientific">Ciona savignyi</name>
    <name type="common">Pacific transparent sea squirt</name>
    <dbReference type="NCBI Taxonomy" id="51511"/>
    <lineage>
        <taxon>Eukaryota</taxon>
        <taxon>Metazoa</taxon>
        <taxon>Chordata</taxon>
        <taxon>Tunicata</taxon>
        <taxon>Ascidiacea</taxon>
        <taxon>Phlebobranchia</taxon>
        <taxon>Cionidae</taxon>
        <taxon>Ciona</taxon>
    </lineage>
</organism>
<dbReference type="GO" id="GO:1902495">
    <property type="term" value="C:transmembrane transporter complex"/>
    <property type="evidence" value="ECO:0007669"/>
    <property type="project" value="TreeGrafter"/>
</dbReference>
<evidence type="ECO:0000256" key="2">
    <source>
        <dbReference type="ARBA" id="ARBA00022448"/>
    </source>
</evidence>
<evidence type="ECO:0000256" key="9">
    <source>
        <dbReference type="ARBA" id="ARBA00023303"/>
    </source>
</evidence>
<dbReference type="GeneTree" id="ENSGT00940000156118"/>
<reference evidence="13" key="1">
    <citation type="submission" date="2003-08" db="EMBL/GenBank/DDBJ databases">
        <authorList>
            <person name="Birren B."/>
            <person name="Nusbaum C."/>
            <person name="Abebe A."/>
            <person name="Abouelleil A."/>
            <person name="Adekoya E."/>
            <person name="Ait-zahra M."/>
            <person name="Allen N."/>
            <person name="Allen T."/>
            <person name="An P."/>
            <person name="Anderson M."/>
            <person name="Anderson S."/>
            <person name="Arachchi H."/>
            <person name="Armbruster J."/>
            <person name="Bachantsang P."/>
            <person name="Baldwin J."/>
            <person name="Barry A."/>
            <person name="Bayul T."/>
            <person name="Blitshsteyn B."/>
            <person name="Bloom T."/>
            <person name="Blye J."/>
            <person name="Boguslavskiy L."/>
            <person name="Borowsky M."/>
            <person name="Boukhgalter B."/>
            <person name="Brunache A."/>
            <person name="Butler J."/>
            <person name="Calixte N."/>
            <person name="Calvo S."/>
            <person name="Camarata J."/>
            <person name="Campo K."/>
            <person name="Chang J."/>
            <person name="Cheshatsang Y."/>
            <person name="Citroen M."/>
            <person name="Collymore A."/>
            <person name="Considine T."/>
            <person name="Cook A."/>
            <person name="Cooke P."/>
            <person name="Corum B."/>
            <person name="Cuomo C."/>
            <person name="David R."/>
            <person name="Dawoe T."/>
            <person name="Degray S."/>
            <person name="Dodge S."/>
            <person name="Dooley K."/>
            <person name="Dorje P."/>
            <person name="Dorjee K."/>
            <person name="Dorris L."/>
            <person name="Duffey N."/>
            <person name="Dupes A."/>
            <person name="Elkins T."/>
            <person name="Engels R."/>
            <person name="Erickson J."/>
            <person name="Farina A."/>
            <person name="Faro S."/>
            <person name="Ferreira P."/>
            <person name="Fischer H."/>
            <person name="Fitzgerald M."/>
            <person name="Foley K."/>
            <person name="Gage D."/>
            <person name="Galagan J."/>
            <person name="Gearin G."/>
            <person name="Gnerre S."/>
            <person name="Gnirke A."/>
            <person name="Goyette A."/>
            <person name="Graham J."/>
            <person name="Grandbois E."/>
            <person name="Gyaltsen K."/>
            <person name="Hafez N."/>
            <person name="Hagopian D."/>
            <person name="Hagos B."/>
            <person name="Hall J."/>
            <person name="Hatcher B."/>
            <person name="Heller A."/>
            <person name="Higgins H."/>
            <person name="Honan T."/>
            <person name="Horn A."/>
            <person name="Houde N."/>
            <person name="Hughes L."/>
            <person name="Hulme W."/>
            <person name="Husby E."/>
            <person name="Iliev I."/>
            <person name="Jaffe D."/>
            <person name="Jones C."/>
            <person name="Kamal M."/>
            <person name="Kamat A."/>
            <person name="Kamvysselis M."/>
            <person name="Karlsson E."/>
            <person name="Kells C."/>
            <person name="Kieu A."/>
            <person name="Kisner P."/>
            <person name="Kodira C."/>
            <person name="Kulbokas E."/>
            <person name="Labutti K."/>
            <person name="Lama D."/>
            <person name="Landers T."/>
            <person name="Leger J."/>
            <person name="Levine S."/>
            <person name="Lewis D."/>
            <person name="Lewis T."/>
            <person name="Lindblad-toh K."/>
            <person name="Liu X."/>
            <person name="Lokyitsang T."/>
            <person name="Lokyitsang Y."/>
            <person name="Lucien O."/>
            <person name="Lui A."/>
            <person name="Ma L.J."/>
            <person name="Mabbitt R."/>
            <person name="Macdonald J."/>
            <person name="Maclean C."/>
            <person name="Major J."/>
            <person name="Manning J."/>
            <person name="Marabella R."/>
            <person name="Maru K."/>
            <person name="Matthews C."/>
            <person name="Mauceli E."/>
            <person name="Mccarthy M."/>
            <person name="Mcdonough S."/>
            <person name="Mcghee T."/>
            <person name="Meldrim J."/>
            <person name="Meneus L."/>
            <person name="Mesirov J."/>
            <person name="Mihalev A."/>
            <person name="Mihova T."/>
            <person name="Mikkelsen T."/>
            <person name="Mlenga V."/>
            <person name="Moru K."/>
            <person name="Mozes J."/>
            <person name="Mulrain L."/>
            <person name="Munson G."/>
            <person name="Naylor J."/>
            <person name="Newes C."/>
            <person name="Nguyen C."/>
            <person name="Nguyen N."/>
            <person name="Nguyen T."/>
            <person name="Nicol R."/>
            <person name="Nielsen C."/>
            <person name="Nizzari M."/>
            <person name="Norbu C."/>
            <person name="Norbu N."/>
            <person name="O'donnell P."/>
            <person name="Okoawo O."/>
            <person name="O'leary S."/>
            <person name="Omotosho B."/>
            <person name="O'neill K."/>
            <person name="Osman S."/>
            <person name="Parker S."/>
            <person name="Perrin D."/>
            <person name="Phunkhang P."/>
            <person name="Piqani B."/>
            <person name="Purcell S."/>
            <person name="Rachupka T."/>
            <person name="Ramasamy U."/>
            <person name="Rameau R."/>
            <person name="Ray V."/>
            <person name="Raymond C."/>
            <person name="Retta R."/>
            <person name="Richardson S."/>
            <person name="Rise C."/>
            <person name="Rodriguez J."/>
            <person name="Rogers J."/>
            <person name="Rogov P."/>
            <person name="Rutman M."/>
            <person name="Schupbach R."/>
            <person name="Seaman C."/>
            <person name="Settipalli S."/>
            <person name="Sharpe T."/>
            <person name="Sheridan J."/>
            <person name="Sherpa N."/>
            <person name="Shi J."/>
            <person name="Smirnov S."/>
            <person name="Smith C."/>
            <person name="Sougnez C."/>
            <person name="Spencer B."/>
            <person name="Stalker J."/>
            <person name="Stange-thomann N."/>
            <person name="Stavropoulos S."/>
            <person name="Stetson K."/>
            <person name="Stone C."/>
            <person name="Stone S."/>
            <person name="Stubbs M."/>
            <person name="Talamas J."/>
            <person name="Tchuinga P."/>
            <person name="Tenzing P."/>
            <person name="Tesfaye S."/>
            <person name="Theodore J."/>
            <person name="Thoulutsang Y."/>
            <person name="Topham K."/>
            <person name="Towey S."/>
            <person name="Tsamla T."/>
            <person name="Tsomo N."/>
            <person name="Vallee D."/>
            <person name="Vassiliev H."/>
            <person name="Venkataraman V."/>
            <person name="Vinson J."/>
            <person name="Vo A."/>
            <person name="Wade C."/>
            <person name="Wang S."/>
            <person name="Wangchuk T."/>
            <person name="Wangdi T."/>
            <person name="Whittaker C."/>
            <person name="Wilkinson J."/>
            <person name="Wu Y."/>
            <person name="Wyman D."/>
            <person name="Yadav S."/>
            <person name="Yang S."/>
            <person name="Yang X."/>
            <person name="Yeager S."/>
            <person name="Yee E."/>
            <person name="Young G."/>
            <person name="Zainoun J."/>
            <person name="Zembeck L."/>
            <person name="Zimmer A."/>
            <person name="Zody M."/>
            <person name="Lander E."/>
        </authorList>
    </citation>
    <scope>NUCLEOTIDE SEQUENCE [LARGE SCALE GENOMIC DNA]</scope>
</reference>
<dbReference type="PANTHER" id="PTHR47143">
    <property type="entry name" value="TRANSIENT RECEPTOR POTENTIAL CATION CHANNEL PROTEIN PAINLESS"/>
    <property type="match status" value="1"/>
</dbReference>
<feature type="transmembrane region" description="Helical" evidence="10">
    <location>
        <begin position="143"/>
        <end position="165"/>
    </location>
</feature>
<evidence type="ECO:0000256" key="1">
    <source>
        <dbReference type="ARBA" id="ARBA00004141"/>
    </source>
</evidence>
<accession>H2YPZ0</accession>
<dbReference type="AlphaFoldDB" id="H2YPZ0"/>
<feature type="transmembrane region" description="Helical" evidence="10">
    <location>
        <begin position="65"/>
        <end position="84"/>
    </location>
</feature>
<reference evidence="12" key="3">
    <citation type="submission" date="2025-09" db="UniProtKB">
        <authorList>
            <consortium name="Ensembl"/>
        </authorList>
    </citation>
    <scope>IDENTIFICATION</scope>
</reference>
<evidence type="ECO:0000256" key="7">
    <source>
        <dbReference type="ARBA" id="ARBA00023065"/>
    </source>
</evidence>
<dbReference type="HOGENOM" id="CLU_745881_0_0_1"/>
<dbReference type="PANTHER" id="PTHR47143:SF3">
    <property type="entry name" value="PWWP DOMAIN-CONTAINING PROTEIN"/>
    <property type="match status" value="1"/>
</dbReference>
<feature type="transmembrane region" description="Helical" evidence="10">
    <location>
        <begin position="211"/>
        <end position="236"/>
    </location>
</feature>
<name>H2YPZ0_CIOSA</name>
<evidence type="ECO:0000256" key="3">
    <source>
        <dbReference type="ARBA" id="ARBA00022692"/>
    </source>
</evidence>
<evidence type="ECO:0000313" key="12">
    <source>
        <dbReference type="Ensembl" id="ENSCSAVP00000007398.1"/>
    </source>
</evidence>
<sequence length="314" mass="37042">YPKNTFEPTWIPNCFYVLSGAEEKWGRDCHFQNAWQEPIRLTLIVLCFINLFLLVMQIWNYQLEAFQPVFFLELILFIVCLLLVMNFKEFDNFQEETGLRQNWQWQCGVMALFLSWMDLLLYIRKIPYLGIYVVMFNDVFKTFVKFSLVFLLFILSFAFTFHTLLQNEPQFEDAFNAILKTTVMMVGEIDFGGIFFGNKDTYSSQVFYKEVTYLIFSIFIIVMMIIVMNLLVGLAVGDIIEVKEHATLERLKMQVELALEVEFSVPNLLRKRFVRKEETVQPNKYRKSNALKRALLQNQDLSSKNISNAMNPNK</sequence>
<evidence type="ECO:0000256" key="6">
    <source>
        <dbReference type="ARBA" id="ARBA00023043"/>
    </source>
</evidence>
<evidence type="ECO:0000256" key="10">
    <source>
        <dbReference type="SAM" id="Phobius"/>
    </source>
</evidence>